<organism evidence="2 3">
    <name type="scientific">Alistipes inops</name>
    <dbReference type="NCBI Taxonomy" id="1501391"/>
    <lineage>
        <taxon>Bacteria</taxon>
        <taxon>Pseudomonadati</taxon>
        <taxon>Bacteroidota</taxon>
        <taxon>Bacteroidia</taxon>
        <taxon>Bacteroidales</taxon>
        <taxon>Rikenellaceae</taxon>
        <taxon>Alistipes</taxon>
    </lineage>
</organism>
<dbReference type="Pfam" id="PF03168">
    <property type="entry name" value="LEA_2"/>
    <property type="match status" value="1"/>
</dbReference>
<name>A0ABR4YK02_9BACT</name>
<accession>A0ABR4YK02</accession>
<evidence type="ECO:0000313" key="3">
    <source>
        <dbReference type="Proteomes" id="UP000030889"/>
    </source>
</evidence>
<reference evidence="2 3" key="1">
    <citation type="submission" date="2014-09" db="EMBL/GenBank/DDBJ databases">
        <title>Alistipes sp. 627, sp. nov., a novel member of the family Rikenellaceae isolated from human faeces.</title>
        <authorList>
            <person name="Shkoporov A.N."/>
            <person name="Chaplin A.V."/>
            <person name="Motuzova O.V."/>
            <person name="Kafarskaia L.I."/>
            <person name="Khokhlova E.V."/>
            <person name="Efimov B.A."/>
        </authorList>
    </citation>
    <scope>NUCLEOTIDE SEQUENCE [LARGE SCALE GENOMIC DNA]</scope>
    <source>
        <strain evidence="2 3">627</strain>
    </source>
</reference>
<dbReference type="SUPFAM" id="SSF117070">
    <property type="entry name" value="LEA14-like"/>
    <property type="match status" value="1"/>
</dbReference>
<comment type="caution">
    <text evidence="2">The sequence shown here is derived from an EMBL/GenBank/DDBJ whole genome shotgun (WGS) entry which is preliminary data.</text>
</comment>
<sequence>MTQCEYEYDSVTDLSLAGVNLSGELTPLQIARLLGVLGGGASELPMGFDLNLGISNPNSSAAQIGAMDYILEIDGIRFTSGSVSEGIRVDAQDSGVFPIRMDFDIAGLLTGDSSAAALNAVKNFVGIGTEPSQVTLQIKPSVNIGGYTIPVPVYIPVSFSFGGAAGK</sequence>
<feature type="domain" description="Late embryogenesis abundant protein LEA-2 subgroup" evidence="1">
    <location>
        <begin position="52"/>
        <end position="146"/>
    </location>
</feature>
<dbReference type="Proteomes" id="UP000030889">
    <property type="component" value="Unassembled WGS sequence"/>
</dbReference>
<gene>
    <name evidence="2" type="ORF">LG35_03890</name>
</gene>
<dbReference type="InterPro" id="IPR004864">
    <property type="entry name" value="LEA_2"/>
</dbReference>
<proteinExistence type="predicted"/>
<dbReference type="Gene3D" id="2.60.40.1820">
    <property type="match status" value="1"/>
</dbReference>
<evidence type="ECO:0000313" key="2">
    <source>
        <dbReference type="EMBL" id="KHE42386.1"/>
    </source>
</evidence>
<dbReference type="EMBL" id="JRGF01000004">
    <property type="protein sequence ID" value="KHE42386.1"/>
    <property type="molecule type" value="Genomic_DNA"/>
</dbReference>
<protein>
    <recommendedName>
        <fullName evidence="1">Late embryogenesis abundant protein LEA-2 subgroup domain-containing protein</fullName>
    </recommendedName>
</protein>
<keyword evidence="3" id="KW-1185">Reference proteome</keyword>
<evidence type="ECO:0000259" key="1">
    <source>
        <dbReference type="Pfam" id="PF03168"/>
    </source>
</evidence>